<dbReference type="GO" id="GO:0006351">
    <property type="term" value="P:DNA-templated transcription"/>
    <property type="evidence" value="ECO:0007669"/>
    <property type="project" value="TreeGrafter"/>
</dbReference>
<dbReference type="Pfam" id="PF00126">
    <property type="entry name" value="HTH_1"/>
    <property type="match status" value="1"/>
</dbReference>
<dbReference type="InterPro" id="IPR036390">
    <property type="entry name" value="WH_DNA-bd_sf"/>
</dbReference>
<evidence type="ECO:0000256" key="2">
    <source>
        <dbReference type="ARBA" id="ARBA00023015"/>
    </source>
</evidence>
<protein>
    <submittedName>
        <fullName evidence="6">LysR family transcriptional regulator</fullName>
    </submittedName>
</protein>
<gene>
    <name evidence="6" type="ORF">HW532_17565</name>
</gene>
<dbReference type="PRINTS" id="PR00039">
    <property type="entry name" value="HTHLYSR"/>
</dbReference>
<accession>A0A7S8C6N5</accession>
<evidence type="ECO:0000256" key="1">
    <source>
        <dbReference type="ARBA" id="ARBA00009437"/>
    </source>
</evidence>
<dbReference type="InterPro" id="IPR005119">
    <property type="entry name" value="LysR_subst-bd"/>
</dbReference>
<feature type="domain" description="HTH lysR-type" evidence="5">
    <location>
        <begin position="3"/>
        <end position="60"/>
    </location>
</feature>
<sequence>MLDRVTSMQVFVRVVSQGSFSAAGRALGLSQTMVTKHVASLEDRLGVKLLHRSTRRLTLTEAGRRYLAACERILADIDEAEALAAADRLAPRGTLRLNVPVSFGVRQIAPALPAFQAQYPDVAVDLGLNDRTVDLIEEGWDLAIRVGELADSSLTVRKLASCRLVVCAAPAYLARHGTPETVADLKNHNCLIYTLARERGGARWSFGPGGEIAADVGGNLRAGNGDAVMAAAIAGQGLIYQPTFIVADALRSGALVTVPLDRAPTDRFAVYALHPSDRRPPAKVAACVEFLASRFGGTPPWEEGLDRLS</sequence>
<evidence type="ECO:0000256" key="3">
    <source>
        <dbReference type="ARBA" id="ARBA00023125"/>
    </source>
</evidence>
<dbReference type="Pfam" id="PF03466">
    <property type="entry name" value="LysR_substrate"/>
    <property type="match status" value="1"/>
</dbReference>
<dbReference type="RefSeq" id="WP_213161716.1">
    <property type="nucleotide sequence ID" value="NZ_CP058214.1"/>
</dbReference>
<evidence type="ECO:0000313" key="7">
    <source>
        <dbReference type="Proteomes" id="UP000593594"/>
    </source>
</evidence>
<dbReference type="InterPro" id="IPR058163">
    <property type="entry name" value="LysR-type_TF_proteobact-type"/>
</dbReference>
<evidence type="ECO:0000256" key="4">
    <source>
        <dbReference type="ARBA" id="ARBA00023163"/>
    </source>
</evidence>
<evidence type="ECO:0000259" key="5">
    <source>
        <dbReference type="PROSITE" id="PS50931"/>
    </source>
</evidence>
<dbReference type="PROSITE" id="PS50931">
    <property type="entry name" value="HTH_LYSR"/>
    <property type="match status" value="1"/>
</dbReference>
<dbReference type="Gene3D" id="3.40.190.290">
    <property type="match status" value="1"/>
</dbReference>
<proteinExistence type="inferred from homology"/>
<dbReference type="AlphaFoldDB" id="A0A7S8C6N5"/>
<dbReference type="EMBL" id="CP058214">
    <property type="protein sequence ID" value="QPC44349.1"/>
    <property type="molecule type" value="Genomic_DNA"/>
</dbReference>
<dbReference type="PANTHER" id="PTHR30537">
    <property type="entry name" value="HTH-TYPE TRANSCRIPTIONAL REGULATOR"/>
    <property type="match status" value="1"/>
</dbReference>
<dbReference type="Gene3D" id="1.10.10.10">
    <property type="entry name" value="Winged helix-like DNA-binding domain superfamily/Winged helix DNA-binding domain"/>
    <property type="match status" value="1"/>
</dbReference>
<comment type="similarity">
    <text evidence="1">Belongs to the LysR transcriptional regulatory family.</text>
</comment>
<dbReference type="KEGG" id="kmn:HW532_17565"/>
<dbReference type="FunFam" id="3.40.190.290:FF:000001">
    <property type="entry name" value="Transcriptional regulator, LysR family"/>
    <property type="match status" value="1"/>
</dbReference>
<keyword evidence="7" id="KW-1185">Reference proteome</keyword>
<evidence type="ECO:0000313" key="6">
    <source>
        <dbReference type="EMBL" id="QPC44349.1"/>
    </source>
</evidence>
<name>A0A7S8C6N5_9HYPH</name>
<dbReference type="FunFam" id="1.10.10.10:FF:000001">
    <property type="entry name" value="LysR family transcriptional regulator"/>
    <property type="match status" value="1"/>
</dbReference>
<organism evidence="6 7">
    <name type="scientific">Kaustia mangrovi</name>
    <dbReference type="NCBI Taxonomy" id="2593653"/>
    <lineage>
        <taxon>Bacteria</taxon>
        <taxon>Pseudomonadati</taxon>
        <taxon>Pseudomonadota</taxon>
        <taxon>Alphaproteobacteria</taxon>
        <taxon>Hyphomicrobiales</taxon>
        <taxon>Parvibaculaceae</taxon>
        <taxon>Kaustia</taxon>
    </lineage>
</organism>
<dbReference type="Proteomes" id="UP000593594">
    <property type="component" value="Chromosome"/>
</dbReference>
<dbReference type="GO" id="GO:0043565">
    <property type="term" value="F:sequence-specific DNA binding"/>
    <property type="evidence" value="ECO:0007669"/>
    <property type="project" value="TreeGrafter"/>
</dbReference>
<dbReference type="SUPFAM" id="SSF53850">
    <property type="entry name" value="Periplasmic binding protein-like II"/>
    <property type="match status" value="1"/>
</dbReference>
<dbReference type="PANTHER" id="PTHR30537:SF5">
    <property type="entry name" value="HTH-TYPE TRANSCRIPTIONAL ACTIVATOR TTDR-RELATED"/>
    <property type="match status" value="1"/>
</dbReference>
<dbReference type="GO" id="GO:0003700">
    <property type="term" value="F:DNA-binding transcription factor activity"/>
    <property type="evidence" value="ECO:0007669"/>
    <property type="project" value="InterPro"/>
</dbReference>
<dbReference type="SUPFAM" id="SSF46785">
    <property type="entry name" value="Winged helix' DNA-binding domain"/>
    <property type="match status" value="1"/>
</dbReference>
<dbReference type="InterPro" id="IPR036388">
    <property type="entry name" value="WH-like_DNA-bd_sf"/>
</dbReference>
<keyword evidence="4" id="KW-0804">Transcription</keyword>
<keyword evidence="3" id="KW-0238">DNA-binding</keyword>
<keyword evidence="2" id="KW-0805">Transcription regulation</keyword>
<dbReference type="InterPro" id="IPR000847">
    <property type="entry name" value="LysR_HTH_N"/>
</dbReference>
<dbReference type="CDD" id="cd08422">
    <property type="entry name" value="PBP2_CrgA_like"/>
    <property type="match status" value="1"/>
</dbReference>
<reference evidence="6 7" key="1">
    <citation type="submission" date="2020-06" db="EMBL/GenBank/DDBJ databases">
        <title>Genome sequence of 2 isolates from Red Sea Mangroves.</title>
        <authorList>
            <person name="Sefrji F."/>
            <person name="Michoud G."/>
            <person name="Merlino G."/>
            <person name="Daffonchio D."/>
        </authorList>
    </citation>
    <scope>NUCLEOTIDE SEQUENCE [LARGE SCALE GENOMIC DNA]</scope>
    <source>
        <strain evidence="6 7">R1DC25</strain>
    </source>
</reference>